<dbReference type="PANTHER" id="PTHR46954">
    <property type="entry name" value="C2H2-TYPE DOMAIN-CONTAINING PROTEIN"/>
    <property type="match status" value="1"/>
</dbReference>
<dbReference type="EMBL" id="CAJVQB010027607">
    <property type="protein sequence ID" value="CAG8810833.1"/>
    <property type="molecule type" value="Genomic_DNA"/>
</dbReference>
<dbReference type="PANTHER" id="PTHR46954:SF1">
    <property type="entry name" value="C2H2-TYPE DOMAIN-CONTAINING PROTEIN"/>
    <property type="match status" value="1"/>
</dbReference>
<name>A0ABN7W1B4_GIGMA</name>
<comment type="caution">
    <text evidence="1">The sequence shown here is derived from an EMBL/GenBank/DDBJ whole genome shotgun (WGS) entry which is preliminary data.</text>
</comment>
<proteinExistence type="predicted"/>
<reference evidence="1 2" key="1">
    <citation type="submission" date="2021-06" db="EMBL/GenBank/DDBJ databases">
        <authorList>
            <person name="Kallberg Y."/>
            <person name="Tangrot J."/>
            <person name="Rosling A."/>
        </authorList>
    </citation>
    <scope>NUCLEOTIDE SEQUENCE [LARGE SCALE GENOMIC DNA]</scope>
    <source>
        <strain evidence="1 2">120-4 pot B 10/14</strain>
    </source>
</reference>
<protein>
    <submittedName>
        <fullName evidence="1">35705_t:CDS:1</fullName>
    </submittedName>
</protein>
<feature type="non-terminal residue" evidence="1">
    <location>
        <position position="1"/>
    </location>
</feature>
<gene>
    <name evidence="1" type="ORF">GMARGA_LOCUS25191</name>
</gene>
<keyword evidence="2" id="KW-1185">Reference proteome</keyword>
<evidence type="ECO:0000313" key="2">
    <source>
        <dbReference type="Proteomes" id="UP000789901"/>
    </source>
</evidence>
<sequence>VEIENIITQYLNTPLNIQGVFCSITPQLQASTKEISSNAVAQKKAAEYKQLAEKELIELKSSYNFSTNIQLYRELLLEKQNEVVRYDQPGRPSLLMQYPNLLDNIHNLIEYGAANVRRRKEAIKVRTVNHLHQNLKENYNIYMSRSSLNNYLLPHRSNSIVAKAHHHPAWVAVAGVSRDETKEHPDEYYCLASVKGTKQFAKTFANLSVIISQDDKSKIGLGVPAVGRTFQALQSVAKPIRVSDHDFPYGSNQKLVLSVYLIIQPDKSNDDLHSGQLEIFVQKHCNLYQYVLDIKRCNDLECCNPVRAKEAMDFLIASDGFLPPVVKA</sequence>
<organism evidence="1 2">
    <name type="scientific">Gigaspora margarita</name>
    <dbReference type="NCBI Taxonomy" id="4874"/>
    <lineage>
        <taxon>Eukaryota</taxon>
        <taxon>Fungi</taxon>
        <taxon>Fungi incertae sedis</taxon>
        <taxon>Mucoromycota</taxon>
        <taxon>Glomeromycotina</taxon>
        <taxon>Glomeromycetes</taxon>
        <taxon>Diversisporales</taxon>
        <taxon>Gigasporaceae</taxon>
        <taxon>Gigaspora</taxon>
    </lineage>
</organism>
<evidence type="ECO:0000313" key="1">
    <source>
        <dbReference type="EMBL" id="CAG8810833.1"/>
    </source>
</evidence>
<dbReference type="Proteomes" id="UP000789901">
    <property type="component" value="Unassembled WGS sequence"/>
</dbReference>
<accession>A0ABN7W1B4</accession>